<evidence type="ECO:0000259" key="1">
    <source>
        <dbReference type="Pfam" id="PF12697"/>
    </source>
</evidence>
<organism evidence="2 3">
    <name type="scientific">Paraburkholderia megapolitana</name>
    <dbReference type="NCBI Taxonomy" id="420953"/>
    <lineage>
        <taxon>Bacteria</taxon>
        <taxon>Pseudomonadati</taxon>
        <taxon>Pseudomonadota</taxon>
        <taxon>Betaproteobacteria</taxon>
        <taxon>Burkholderiales</taxon>
        <taxon>Burkholderiaceae</taxon>
        <taxon>Paraburkholderia</taxon>
    </lineage>
</organism>
<dbReference type="STRING" id="420953.SAMN05192543_101345"/>
<dbReference type="PRINTS" id="PR00111">
    <property type="entry name" value="ABHYDROLASE"/>
</dbReference>
<dbReference type="PANTHER" id="PTHR43798">
    <property type="entry name" value="MONOACYLGLYCEROL LIPASE"/>
    <property type="match status" value="1"/>
</dbReference>
<accession>A0A1I3DJ68</accession>
<reference evidence="2 3" key="1">
    <citation type="submission" date="2016-10" db="EMBL/GenBank/DDBJ databases">
        <authorList>
            <person name="de Groot N.N."/>
        </authorList>
    </citation>
    <scope>NUCLEOTIDE SEQUENCE [LARGE SCALE GENOMIC DNA]</scope>
    <source>
        <strain evidence="2 3">LMG 23650</strain>
    </source>
</reference>
<dbReference type="Gene3D" id="3.40.50.1820">
    <property type="entry name" value="alpha/beta hydrolase"/>
    <property type="match status" value="1"/>
</dbReference>
<dbReference type="PANTHER" id="PTHR43798:SF29">
    <property type="entry name" value="AB HYDROLASE-1 DOMAIN-CONTAINING PROTEIN"/>
    <property type="match status" value="1"/>
</dbReference>
<dbReference type="EMBL" id="FOQU01000001">
    <property type="protein sequence ID" value="SFH86765.1"/>
    <property type="molecule type" value="Genomic_DNA"/>
</dbReference>
<proteinExistence type="predicted"/>
<dbReference type="RefSeq" id="WP_091006684.1">
    <property type="nucleotide sequence ID" value="NZ_CP041743.1"/>
</dbReference>
<evidence type="ECO:0000313" key="3">
    <source>
        <dbReference type="Proteomes" id="UP000199548"/>
    </source>
</evidence>
<dbReference type="OrthoDB" id="5521505at2"/>
<protein>
    <submittedName>
        <fullName evidence="2">Pimeloyl-ACP methyl ester carboxylesterase</fullName>
    </submittedName>
</protein>
<dbReference type="Pfam" id="PF12697">
    <property type="entry name" value="Abhydrolase_6"/>
    <property type="match status" value="1"/>
</dbReference>
<feature type="domain" description="AB hydrolase-1" evidence="1">
    <location>
        <begin position="31"/>
        <end position="221"/>
    </location>
</feature>
<sequence>METLLMIPGLCSDAAVWRRTIAALDGKIDCLVGDTLSDVTLEGMARRVLAQAPDRFALAGLSMGGMVALEIMRIAARRVTHLALIDTSARPDSFGRGVYRRLANLYVGMSNDFQRTAERSLRSLVHPSTPEDVRDELVGMSVRVGPQAYVRQNLAVIARSDLRPVLSTIDIPTIVVVGQEDRVTPVHLSHEIQNLVTESKLHVIADCGHLPPIEKPHEVAALLSAFIAPGH</sequence>
<dbReference type="InterPro" id="IPR029058">
    <property type="entry name" value="AB_hydrolase_fold"/>
</dbReference>
<dbReference type="Proteomes" id="UP000199548">
    <property type="component" value="Unassembled WGS sequence"/>
</dbReference>
<dbReference type="InterPro" id="IPR000073">
    <property type="entry name" value="AB_hydrolase_1"/>
</dbReference>
<name>A0A1I3DJ68_9BURK</name>
<dbReference type="InterPro" id="IPR050266">
    <property type="entry name" value="AB_hydrolase_sf"/>
</dbReference>
<evidence type="ECO:0000313" key="2">
    <source>
        <dbReference type="EMBL" id="SFH86765.1"/>
    </source>
</evidence>
<dbReference type="AlphaFoldDB" id="A0A1I3DJ68"/>
<gene>
    <name evidence="2" type="ORF">SAMN05192543_101345</name>
</gene>
<dbReference type="SUPFAM" id="SSF53474">
    <property type="entry name" value="alpha/beta-Hydrolases"/>
    <property type="match status" value="1"/>
</dbReference>
<keyword evidence="3" id="KW-1185">Reference proteome</keyword>